<dbReference type="PANTHER" id="PTHR47199:SF2">
    <property type="entry name" value="PHOTOSYSTEM II STABILITY_ASSEMBLY FACTOR HCF136, CHLOROPLASTIC"/>
    <property type="match status" value="1"/>
</dbReference>
<gene>
    <name evidence="4" type="ORF">AQPE_1640</name>
</gene>
<dbReference type="AlphaFoldDB" id="A0A5K7S7R4"/>
<proteinExistence type="predicted"/>
<dbReference type="GO" id="GO:0009523">
    <property type="term" value="C:photosystem II"/>
    <property type="evidence" value="ECO:0007669"/>
    <property type="project" value="UniProtKB-KW"/>
</dbReference>
<evidence type="ECO:0000256" key="1">
    <source>
        <dbReference type="ARBA" id="ARBA00022531"/>
    </source>
</evidence>
<keyword evidence="1" id="KW-0602">Photosynthesis</keyword>
<organism evidence="4 5">
    <name type="scientific">Aquipluma nitroreducens</name>
    <dbReference type="NCBI Taxonomy" id="2010828"/>
    <lineage>
        <taxon>Bacteria</taxon>
        <taxon>Pseudomonadati</taxon>
        <taxon>Bacteroidota</taxon>
        <taxon>Bacteroidia</taxon>
        <taxon>Marinilabiliales</taxon>
        <taxon>Prolixibacteraceae</taxon>
        <taxon>Aquipluma</taxon>
    </lineage>
</organism>
<evidence type="ECO:0000259" key="3">
    <source>
        <dbReference type="Pfam" id="PF14870"/>
    </source>
</evidence>
<evidence type="ECO:0000313" key="5">
    <source>
        <dbReference type="Proteomes" id="UP001193389"/>
    </source>
</evidence>
<name>A0A5K7S7R4_9BACT</name>
<dbReference type="Pfam" id="PF14870">
    <property type="entry name" value="PSII_BNR"/>
    <property type="match status" value="2"/>
</dbReference>
<sequence>MACENEDEVKEPTLQTITVTPVASGSSEIFTDISFGTNKVGYICGSMGTLIKTTDGGKSWTKVQSDIKPSLNCIQALDDKNVFTARNELYHTKDGGTTWETAGLENVGSGIFDLHFTSPSVGFIAKNGVMKSTDSGKTWTLKFDAGADEEYYALNYNRLQFLDGNIGFCAGGKTYDGSTVGNMVKTTNGGETWTSLKMKMSQITAFHFLDANNGFVFNFNQELWKTTDGGTSWMKVSSSIPEKYPDCYFVNESKIILRTSNAIYHSVDGGITWVKDYTLTDTTGQLTNMKFIDSRSGFVIGNNGFLAKITLN</sequence>
<dbReference type="InterPro" id="IPR015943">
    <property type="entry name" value="WD40/YVTN_repeat-like_dom_sf"/>
</dbReference>
<dbReference type="CDD" id="cd15482">
    <property type="entry name" value="Sialidase_non-viral"/>
    <property type="match status" value="1"/>
</dbReference>
<feature type="domain" description="Photosynthesis system II assembly factor Ycf48/Hcf136-like" evidence="3">
    <location>
        <begin position="27"/>
        <end position="106"/>
    </location>
</feature>
<dbReference type="GO" id="GO:0015979">
    <property type="term" value="P:photosynthesis"/>
    <property type="evidence" value="ECO:0007669"/>
    <property type="project" value="UniProtKB-KW"/>
</dbReference>
<keyword evidence="5" id="KW-1185">Reference proteome</keyword>
<dbReference type="KEGG" id="anf:AQPE_1640"/>
<dbReference type="InterPro" id="IPR028203">
    <property type="entry name" value="PSII_CF48-like_dom"/>
</dbReference>
<keyword evidence="2" id="KW-0604">Photosystem II</keyword>
<dbReference type="Gene3D" id="2.130.10.10">
    <property type="entry name" value="YVTN repeat-like/Quinoprotein amine dehydrogenase"/>
    <property type="match status" value="2"/>
</dbReference>
<reference evidence="4" key="1">
    <citation type="journal article" date="2020" name="Int. J. Syst. Evol. Microbiol.">
        <title>Aquipluma nitroreducens gen. nov. sp. nov., a novel facultatively anaerobic bacterium isolated from a freshwater lake.</title>
        <authorList>
            <person name="Watanabe M."/>
            <person name="Kojima H."/>
            <person name="Fukui M."/>
        </authorList>
    </citation>
    <scope>NUCLEOTIDE SEQUENCE</scope>
    <source>
        <strain evidence="4">MeG22</strain>
    </source>
</reference>
<dbReference type="Proteomes" id="UP001193389">
    <property type="component" value="Chromosome"/>
</dbReference>
<evidence type="ECO:0000313" key="4">
    <source>
        <dbReference type="EMBL" id="BBE17489.1"/>
    </source>
</evidence>
<feature type="domain" description="Photosynthesis system II assembly factor Ycf48/Hcf136-like" evidence="3">
    <location>
        <begin position="256"/>
        <end position="308"/>
    </location>
</feature>
<protein>
    <submittedName>
        <fullName evidence="4">BNR repeat domain protein</fullName>
    </submittedName>
</protein>
<dbReference type="PANTHER" id="PTHR47199">
    <property type="entry name" value="PHOTOSYSTEM II STABILITY/ASSEMBLY FACTOR HCF136, CHLOROPLASTIC"/>
    <property type="match status" value="1"/>
</dbReference>
<accession>A0A5K7S7R4</accession>
<dbReference type="EMBL" id="AP018694">
    <property type="protein sequence ID" value="BBE17489.1"/>
    <property type="molecule type" value="Genomic_DNA"/>
</dbReference>
<evidence type="ECO:0000256" key="2">
    <source>
        <dbReference type="ARBA" id="ARBA00023276"/>
    </source>
</evidence>
<dbReference type="SUPFAM" id="SSF110296">
    <property type="entry name" value="Oligoxyloglucan reducing end-specific cellobiohydrolase"/>
    <property type="match status" value="1"/>
</dbReference>